<accession>A0A6J1UXE2</accession>
<dbReference type="InterPro" id="IPR032443">
    <property type="entry name" value="RAWUL"/>
</dbReference>
<name>A0A6J1UXE2_9SAUR</name>
<reference evidence="3" key="1">
    <citation type="submission" date="2025-08" db="UniProtKB">
        <authorList>
            <consortium name="RefSeq"/>
        </authorList>
    </citation>
    <scope>IDENTIFICATION</scope>
</reference>
<gene>
    <name evidence="3" type="primary">PCGF1</name>
</gene>
<dbReference type="GO" id="GO:0035102">
    <property type="term" value="C:PRC1 complex"/>
    <property type="evidence" value="ECO:0007669"/>
    <property type="project" value="TreeGrafter"/>
</dbReference>
<dbReference type="Proteomes" id="UP000504612">
    <property type="component" value="Unplaced"/>
</dbReference>
<protein>
    <submittedName>
        <fullName evidence="3">Polycomb group RING finger protein 1</fullName>
    </submittedName>
</protein>
<dbReference type="PANTHER" id="PTHR10825">
    <property type="entry name" value="RING FINGER DOMAIN-CONTAINING, POLYCOMB GROUP COMPONENT"/>
    <property type="match status" value="1"/>
</dbReference>
<evidence type="ECO:0000313" key="3">
    <source>
        <dbReference type="RefSeq" id="XP_026532314.1"/>
    </source>
</evidence>
<organism evidence="2 3">
    <name type="scientific">Notechis scutatus</name>
    <name type="common">mainland tiger snake</name>
    <dbReference type="NCBI Taxonomy" id="8663"/>
    <lineage>
        <taxon>Eukaryota</taxon>
        <taxon>Metazoa</taxon>
        <taxon>Chordata</taxon>
        <taxon>Craniata</taxon>
        <taxon>Vertebrata</taxon>
        <taxon>Euteleostomi</taxon>
        <taxon>Lepidosauria</taxon>
        <taxon>Squamata</taxon>
        <taxon>Bifurcata</taxon>
        <taxon>Unidentata</taxon>
        <taxon>Episquamata</taxon>
        <taxon>Toxicofera</taxon>
        <taxon>Serpentes</taxon>
        <taxon>Colubroidea</taxon>
        <taxon>Elapidae</taxon>
        <taxon>Hydrophiinae</taxon>
        <taxon>Notechis</taxon>
    </lineage>
</organism>
<dbReference type="RefSeq" id="XP_026532314.1">
    <property type="nucleotide sequence ID" value="XM_026676529.1"/>
</dbReference>
<feature type="domain" description="RAWUL" evidence="1">
    <location>
        <begin position="168"/>
        <end position="231"/>
    </location>
</feature>
<sequence length="237" mass="27074">MKRFPSSGRRSEGTDFPHPLICAQVPQSRVLAVAALAPCCSAGRTLKSPVQSLVLRPWGTHTHTHTHTCPLLGQQVAPSSLDSLLSPPPPPNVTGEERRIREFYQSRGLERGSQAGHEDPASDRVGLPYTTFDHSRAHYYRFDEHVTLCLEKQSTSGKEKSKHVLQQKYVRCSVRAQIRHLRRVLCYRLELALQYVQILFDNEVLPDHLTLKQLWLSRWFGKPAPLHLNYSVKEKRR</sequence>
<dbReference type="GeneID" id="113417912"/>
<evidence type="ECO:0000313" key="2">
    <source>
        <dbReference type="Proteomes" id="UP000504612"/>
    </source>
</evidence>
<dbReference type="Gene3D" id="3.10.20.90">
    <property type="entry name" value="Phosphatidylinositol 3-kinase Catalytic Subunit, Chain A, domain 1"/>
    <property type="match status" value="1"/>
</dbReference>
<dbReference type="GO" id="GO:0000122">
    <property type="term" value="P:negative regulation of transcription by RNA polymerase II"/>
    <property type="evidence" value="ECO:0007669"/>
    <property type="project" value="TreeGrafter"/>
</dbReference>
<keyword evidence="2" id="KW-1185">Reference proteome</keyword>
<dbReference type="FunFam" id="3.10.20.90:FF:000099">
    <property type="entry name" value="Polycomb group RING finger protein 1"/>
    <property type="match status" value="1"/>
</dbReference>
<dbReference type="PANTHER" id="PTHR10825:SF29">
    <property type="entry name" value="POLYCOMB GROUP RING FINGER PROTEIN 1"/>
    <property type="match status" value="1"/>
</dbReference>
<dbReference type="Pfam" id="PF16207">
    <property type="entry name" value="RAWUL"/>
    <property type="match status" value="1"/>
</dbReference>
<dbReference type="KEGG" id="nss:113417912"/>
<evidence type="ECO:0000259" key="1">
    <source>
        <dbReference type="Pfam" id="PF16207"/>
    </source>
</evidence>
<dbReference type="CDD" id="cd17081">
    <property type="entry name" value="RAWUL_PCGF1"/>
    <property type="match status" value="1"/>
</dbReference>
<dbReference type="AlphaFoldDB" id="A0A6J1UXE2"/>
<dbReference type="CTD" id="84759"/>
<proteinExistence type="predicted"/>
<dbReference type="GO" id="GO:1990841">
    <property type="term" value="F:promoter-specific chromatin binding"/>
    <property type="evidence" value="ECO:0007669"/>
    <property type="project" value="TreeGrafter"/>
</dbReference>